<dbReference type="RefSeq" id="WP_066616586.1">
    <property type="nucleotide sequence ID" value="NZ_FQXL01000062.1"/>
</dbReference>
<proteinExistence type="predicted"/>
<dbReference type="AlphaFoldDB" id="A0A162TWI7"/>
<keyword evidence="2" id="KW-1185">Reference proteome</keyword>
<accession>A0A162TWI7</accession>
<comment type="caution">
    <text evidence="1">The sequence shown here is derived from an EMBL/GenBank/DDBJ whole genome shotgun (WGS) entry which is preliminary data.</text>
</comment>
<dbReference type="Proteomes" id="UP000076603">
    <property type="component" value="Unassembled WGS sequence"/>
</dbReference>
<protein>
    <recommendedName>
        <fullName evidence="3">DUF1573 domain-containing protein</fullName>
    </recommendedName>
</protein>
<evidence type="ECO:0000313" key="2">
    <source>
        <dbReference type="Proteomes" id="UP000076603"/>
    </source>
</evidence>
<reference evidence="1 2" key="1">
    <citation type="submission" date="2016-04" db="EMBL/GenBank/DDBJ databases">
        <title>Genome sequence of Clostridium magnum DSM 2767.</title>
        <authorList>
            <person name="Poehlein A."/>
            <person name="Uhlig R."/>
            <person name="Fischer R."/>
            <person name="Bahl H."/>
            <person name="Daniel R."/>
        </authorList>
    </citation>
    <scope>NUCLEOTIDE SEQUENCE [LARGE SCALE GENOMIC DNA]</scope>
    <source>
        <strain evidence="1 2">DSM 2767</strain>
    </source>
</reference>
<name>A0A162TWI7_9CLOT</name>
<dbReference type="EMBL" id="LWAE01000001">
    <property type="protein sequence ID" value="KZL93147.1"/>
    <property type="molecule type" value="Genomic_DNA"/>
</dbReference>
<sequence>MKDVIFDDFQNAVDESLLRHKSILDLMSKFQESNGRINRAIAKSITNCGCIQVSGKKQNLPEDDDNINIESLKSCFNTHINGKLCDNCREVIEREMGNNLFYLTSLCNILDLNLYDVFLKEYDKINTLGKYSFR</sequence>
<dbReference type="PATRIC" id="fig|1121326.3.peg.145"/>
<evidence type="ECO:0000313" key="1">
    <source>
        <dbReference type="EMBL" id="KZL93147.1"/>
    </source>
</evidence>
<dbReference type="SUPFAM" id="SSF101386">
    <property type="entry name" value="all-alpha NTP pyrophosphatases"/>
    <property type="match status" value="1"/>
</dbReference>
<organism evidence="1 2">
    <name type="scientific">Clostridium magnum DSM 2767</name>
    <dbReference type="NCBI Taxonomy" id="1121326"/>
    <lineage>
        <taxon>Bacteria</taxon>
        <taxon>Bacillati</taxon>
        <taxon>Bacillota</taxon>
        <taxon>Clostridia</taxon>
        <taxon>Eubacteriales</taxon>
        <taxon>Clostridiaceae</taxon>
        <taxon>Clostridium</taxon>
    </lineage>
</organism>
<dbReference type="Gene3D" id="1.10.287.1080">
    <property type="entry name" value="MazG-like"/>
    <property type="match status" value="1"/>
</dbReference>
<dbReference type="STRING" id="1121326.CLMAG_01690"/>
<gene>
    <name evidence="1" type="ORF">CLMAG_01690</name>
</gene>
<dbReference type="OrthoDB" id="2988649at2"/>
<evidence type="ECO:0008006" key="3">
    <source>
        <dbReference type="Google" id="ProtNLM"/>
    </source>
</evidence>